<dbReference type="AlphaFoldDB" id="M5G545"/>
<feature type="signal peptide" evidence="1">
    <location>
        <begin position="1"/>
        <end position="21"/>
    </location>
</feature>
<dbReference type="RefSeq" id="XP_040630244.1">
    <property type="nucleotide sequence ID" value="XM_040772439.1"/>
</dbReference>
<protein>
    <submittedName>
        <fullName evidence="2">Uncharacterized protein</fullName>
    </submittedName>
</protein>
<dbReference type="OrthoDB" id="4584900at2759"/>
<accession>M5G545</accession>
<keyword evidence="3" id="KW-1185">Reference proteome</keyword>
<sequence length="244" mass="25429">MLTVKLSSLLTVLALSLLGDAATPTARQFTNGERFVRGLGPAKPRRFYDTTGPHRARRSATPVTSLHVGIFPAGALPDSSSLLGYIATGEPAVGSPVQVTTDSSQATFLTYEMPADPSGFRTIYIPNPLPSYLSACSTSSIAAAMTLSSTNRNGEAMCFASTATPANVPPSGPEEGNFAAWESTIYTVDPVTGAITARWTNPDGSVVIPTFIWVGSSLFITANPAGFRVTVGGGSIVSLFFTSL</sequence>
<dbReference type="Proteomes" id="UP000030653">
    <property type="component" value="Unassembled WGS sequence"/>
</dbReference>
<gene>
    <name evidence="2" type="ORF">DACRYDRAFT_21545</name>
</gene>
<dbReference type="EMBL" id="JH795860">
    <property type="protein sequence ID" value="EJU03350.1"/>
    <property type="molecule type" value="Genomic_DNA"/>
</dbReference>
<proteinExistence type="predicted"/>
<keyword evidence="1" id="KW-0732">Signal</keyword>
<organism evidence="2 3">
    <name type="scientific">Dacryopinax primogenitus (strain DJM 731)</name>
    <name type="common">Brown rot fungus</name>
    <dbReference type="NCBI Taxonomy" id="1858805"/>
    <lineage>
        <taxon>Eukaryota</taxon>
        <taxon>Fungi</taxon>
        <taxon>Dikarya</taxon>
        <taxon>Basidiomycota</taxon>
        <taxon>Agaricomycotina</taxon>
        <taxon>Dacrymycetes</taxon>
        <taxon>Dacrymycetales</taxon>
        <taxon>Dacrymycetaceae</taxon>
        <taxon>Dacryopinax</taxon>
    </lineage>
</organism>
<name>M5G545_DACPD</name>
<feature type="chain" id="PRO_5004067518" evidence="1">
    <location>
        <begin position="22"/>
        <end position="244"/>
    </location>
</feature>
<dbReference type="GeneID" id="63687501"/>
<dbReference type="HOGENOM" id="CLU_066064_0_0_1"/>
<evidence type="ECO:0000313" key="3">
    <source>
        <dbReference type="Proteomes" id="UP000030653"/>
    </source>
</evidence>
<reference evidence="2 3" key="1">
    <citation type="journal article" date="2012" name="Science">
        <title>The Paleozoic origin of enzymatic lignin decomposition reconstructed from 31 fungal genomes.</title>
        <authorList>
            <person name="Floudas D."/>
            <person name="Binder M."/>
            <person name="Riley R."/>
            <person name="Barry K."/>
            <person name="Blanchette R.A."/>
            <person name="Henrissat B."/>
            <person name="Martinez A.T."/>
            <person name="Otillar R."/>
            <person name="Spatafora J.W."/>
            <person name="Yadav J.S."/>
            <person name="Aerts A."/>
            <person name="Benoit I."/>
            <person name="Boyd A."/>
            <person name="Carlson A."/>
            <person name="Copeland A."/>
            <person name="Coutinho P.M."/>
            <person name="de Vries R.P."/>
            <person name="Ferreira P."/>
            <person name="Findley K."/>
            <person name="Foster B."/>
            <person name="Gaskell J."/>
            <person name="Glotzer D."/>
            <person name="Gorecki P."/>
            <person name="Heitman J."/>
            <person name="Hesse C."/>
            <person name="Hori C."/>
            <person name="Igarashi K."/>
            <person name="Jurgens J.A."/>
            <person name="Kallen N."/>
            <person name="Kersten P."/>
            <person name="Kohler A."/>
            <person name="Kuees U."/>
            <person name="Kumar T.K.A."/>
            <person name="Kuo A."/>
            <person name="LaButti K."/>
            <person name="Larrondo L.F."/>
            <person name="Lindquist E."/>
            <person name="Ling A."/>
            <person name="Lombard V."/>
            <person name="Lucas S."/>
            <person name="Lundell T."/>
            <person name="Martin R."/>
            <person name="McLaughlin D.J."/>
            <person name="Morgenstern I."/>
            <person name="Morin E."/>
            <person name="Murat C."/>
            <person name="Nagy L.G."/>
            <person name="Nolan M."/>
            <person name="Ohm R.A."/>
            <person name="Patyshakuliyeva A."/>
            <person name="Rokas A."/>
            <person name="Ruiz-Duenas F.J."/>
            <person name="Sabat G."/>
            <person name="Salamov A."/>
            <person name="Samejima M."/>
            <person name="Schmutz J."/>
            <person name="Slot J.C."/>
            <person name="St John F."/>
            <person name="Stenlid J."/>
            <person name="Sun H."/>
            <person name="Sun S."/>
            <person name="Syed K."/>
            <person name="Tsang A."/>
            <person name="Wiebenga A."/>
            <person name="Young D."/>
            <person name="Pisabarro A."/>
            <person name="Eastwood D.C."/>
            <person name="Martin F."/>
            <person name="Cullen D."/>
            <person name="Grigoriev I.V."/>
            <person name="Hibbett D.S."/>
        </authorList>
    </citation>
    <scope>NUCLEOTIDE SEQUENCE [LARGE SCALE GENOMIC DNA]</scope>
    <source>
        <strain evidence="2 3">DJM-731 SS1</strain>
    </source>
</reference>
<evidence type="ECO:0000256" key="1">
    <source>
        <dbReference type="SAM" id="SignalP"/>
    </source>
</evidence>
<evidence type="ECO:0000313" key="2">
    <source>
        <dbReference type="EMBL" id="EJU03350.1"/>
    </source>
</evidence>